<name>K8XE20_RHOOP</name>
<organism evidence="1 2">
    <name type="scientific">Rhodococcus opacus M213</name>
    <dbReference type="NCBI Taxonomy" id="1129896"/>
    <lineage>
        <taxon>Bacteria</taxon>
        <taxon>Bacillati</taxon>
        <taxon>Actinomycetota</taxon>
        <taxon>Actinomycetes</taxon>
        <taxon>Mycobacteriales</taxon>
        <taxon>Nocardiaceae</taxon>
        <taxon>Rhodococcus</taxon>
    </lineage>
</organism>
<reference evidence="1 2" key="1">
    <citation type="journal article" date="2013" name="Genome Announc.">
        <title>Draft Genome Sequence of Rhodococcus opacus Strain M213 Shows a Diverse Catabolic Potential.</title>
        <authorList>
            <person name="Pathak A."/>
            <person name="Green S.J."/>
            <person name="Ogram A."/>
            <person name="Chauhan A."/>
        </authorList>
    </citation>
    <scope>NUCLEOTIDE SEQUENCE [LARGE SCALE GENOMIC DNA]</scope>
    <source>
        <strain evidence="1 2">M213</strain>
    </source>
</reference>
<evidence type="ECO:0000313" key="2">
    <source>
        <dbReference type="Proteomes" id="UP000005951"/>
    </source>
</evidence>
<dbReference type="AlphaFoldDB" id="K8XE20"/>
<dbReference type="EMBL" id="AJYC02000090">
    <property type="protein sequence ID" value="EKT79086.1"/>
    <property type="molecule type" value="Genomic_DNA"/>
</dbReference>
<protein>
    <submittedName>
        <fullName evidence="1">Uncharacterized protein</fullName>
    </submittedName>
</protein>
<dbReference type="RefSeq" id="WP_005261474.1">
    <property type="nucleotide sequence ID" value="NZ_AJYC02000090.1"/>
</dbReference>
<comment type="caution">
    <text evidence="1">The sequence shown here is derived from an EMBL/GenBank/DDBJ whole genome shotgun (WGS) entry which is preliminary data.</text>
</comment>
<proteinExistence type="predicted"/>
<sequence>MPTPEPDDQKVVSLNALRQRRTDDLLSGHLPLTSLLYRRRDRIAANLLVTDVLTTYMRGSGIGPAGVMVMLGIADDARVRDLTAEQRGQITDAIAATSGRSPR</sequence>
<dbReference type="Proteomes" id="UP000005951">
    <property type="component" value="Unassembled WGS sequence"/>
</dbReference>
<evidence type="ECO:0000313" key="1">
    <source>
        <dbReference type="EMBL" id="EKT79086.1"/>
    </source>
</evidence>
<accession>K8XE20</accession>
<dbReference type="Gene3D" id="1.10.8.50">
    <property type="match status" value="1"/>
</dbReference>
<gene>
    <name evidence="1" type="ORF">WSS_A29399</name>
</gene>